<keyword evidence="1" id="KW-0732">Signal</keyword>
<dbReference type="EMBL" id="CP015093">
    <property type="protein sequence ID" value="APZ51436.1"/>
    <property type="molecule type" value="Genomic_DNA"/>
</dbReference>
<sequence precursor="true">MRASRRIALAAALCLAAVAAGAAPGRVVSLNVCTDQLALLIGAPGQLVSVSRLAQDPRSSAMAEEAQALPANTASAEEVVLLHPDLVIAGSYTARAATQMLEKLGYRVERFSPARSLEDARQNILRMGALLGREARAAEVLAGFDARLAALRETPTRKPRVAYYMPFNETAGAQTLTGDILNAAGMANLADEKGMATRGRLPLEGLLLAEPDLILVSRPYDSPAQATSLLQHPALQATGALHQVVDSPNWICGTPALLDAVAAMRDLRHDWEAAQ</sequence>
<dbReference type="GO" id="GO:0071281">
    <property type="term" value="P:cellular response to iron ion"/>
    <property type="evidence" value="ECO:0007669"/>
    <property type="project" value="TreeGrafter"/>
</dbReference>
<evidence type="ECO:0000256" key="1">
    <source>
        <dbReference type="SAM" id="SignalP"/>
    </source>
</evidence>
<keyword evidence="4" id="KW-1185">Reference proteome</keyword>
<dbReference type="InterPro" id="IPR050902">
    <property type="entry name" value="ABC_Transporter_SBP"/>
</dbReference>
<dbReference type="KEGG" id="paby:Ga0080574_TMP1102"/>
<feature type="chain" id="PRO_5012862793" evidence="1">
    <location>
        <begin position="23"/>
        <end position="275"/>
    </location>
</feature>
<feature type="signal peptide" evidence="1">
    <location>
        <begin position="1"/>
        <end position="22"/>
    </location>
</feature>
<dbReference type="InterPro" id="IPR002491">
    <property type="entry name" value="ABC_transptr_periplasmic_BD"/>
</dbReference>
<evidence type="ECO:0000313" key="3">
    <source>
        <dbReference type="EMBL" id="APZ51436.1"/>
    </source>
</evidence>
<proteinExistence type="predicted"/>
<dbReference type="Gene3D" id="3.40.50.1980">
    <property type="entry name" value="Nitrogenase molybdenum iron protein domain"/>
    <property type="match status" value="2"/>
</dbReference>
<dbReference type="AlphaFoldDB" id="A0A1P8UPV0"/>
<dbReference type="SUPFAM" id="SSF53807">
    <property type="entry name" value="Helical backbone' metal receptor"/>
    <property type="match status" value="1"/>
</dbReference>
<dbReference type="RefSeq" id="WP_076695947.1">
    <property type="nucleotide sequence ID" value="NZ_CP015093.1"/>
</dbReference>
<dbReference type="Pfam" id="PF01497">
    <property type="entry name" value="Peripla_BP_2"/>
    <property type="match status" value="1"/>
</dbReference>
<name>A0A1P8UPV0_9RHOB</name>
<dbReference type="PANTHER" id="PTHR30535">
    <property type="entry name" value="VITAMIN B12-BINDING PROTEIN"/>
    <property type="match status" value="1"/>
</dbReference>
<reference evidence="3 4" key="1">
    <citation type="submission" date="2016-04" db="EMBL/GenBank/DDBJ databases">
        <title>Deep-sea bacteria in the southern Pacific.</title>
        <authorList>
            <person name="Tang K."/>
        </authorList>
    </citation>
    <scope>NUCLEOTIDE SEQUENCE [LARGE SCALE GENOMIC DNA]</scope>
    <source>
        <strain evidence="3 4">JLT2014</strain>
    </source>
</reference>
<dbReference type="PANTHER" id="PTHR30535:SF34">
    <property type="entry name" value="MOLYBDATE-BINDING PROTEIN MOLA"/>
    <property type="match status" value="1"/>
</dbReference>
<dbReference type="STRING" id="1250539.Ga0080574_TMP1102"/>
<protein>
    <submittedName>
        <fullName evidence="3">Iron complex transport system substrate-binding protein</fullName>
    </submittedName>
</protein>
<feature type="domain" description="Fe/B12 periplasmic-binding" evidence="2">
    <location>
        <begin position="26"/>
        <end position="275"/>
    </location>
</feature>
<evidence type="ECO:0000313" key="4">
    <source>
        <dbReference type="Proteomes" id="UP000187059"/>
    </source>
</evidence>
<dbReference type="PROSITE" id="PS50983">
    <property type="entry name" value="FE_B12_PBP"/>
    <property type="match status" value="1"/>
</dbReference>
<dbReference type="Proteomes" id="UP000187059">
    <property type="component" value="Chromosome"/>
</dbReference>
<dbReference type="OrthoDB" id="1632039at2"/>
<evidence type="ECO:0000259" key="2">
    <source>
        <dbReference type="PROSITE" id="PS50983"/>
    </source>
</evidence>
<gene>
    <name evidence="3" type="ORF">Ga0080574_TMP1102</name>
</gene>
<organism evidence="3 4">
    <name type="scientific">Salipiger abyssi</name>
    <dbReference type="NCBI Taxonomy" id="1250539"/>
    <lineage>
        <taxon>Bacteria</taxon>
        <taxon>Pseudomonadati</taxon>
        <taxon>Pseudomonadota</taxon>
        <taxon>Alphaproteobacteria</taxon>
        <taxon>Rhodobacterales</taxon>
        <taxon>Roseobacteraceae</taxon>
        <taxon>Salipiger</taxon>
    </lineage>
</organism>
<accession>A0A1P8UPV0</accession>